<accession>A0A811ZE71</accession>
<proteinExistence type="predicted"/>
<evidence type="ECO:0000313" key="1">
    <source>
        <dbReference type="EMBL" id="CAD7687049.1"/>
    </source>
</evidence>
<sequence>MEQQSLDSPTSVSNMVETAELGLKVEPKDVTAMRQSRDKTSMNEELLLMEEPRKWFLEMESTPGEDAVKAVEMKTKDLEYHINLVDKQHRVGEDGLQF</sequence>
<evidence type="ECO:0000313" key="2">
    <source>
        <dbReference type="Proteomes" id="UP000645828"/>
    </source>
</evidence>
<dbReference type="AlphaFoldDB" id="A0A811ZE71"/>
<protein>
    <submittedName>
        <fullName evidence="1">(raccoon dog) hypothetical protein</fullName>
    </submittedName>
</protein>
<organism evidence="1 2">
    <name type="scientific">Nyctereutes procyonoides</name>
    <name type="common">Raccoon dog</name>
    <name type="synonym">Canis procyonoides</name>
    <dbReference type="NCBI Taxonomy" id="34880"/>
    <lineage>
        <taxon>Eukaryota</taxon>
        <taxon>Metazoa</taxon>
        <taxon>Chordata</taxon>
        <taxon>Craniata</taxon>
        <taxon>Vertebrata</taxon>
        <taxon>Euteleostomi</taxon>
        <taxon>Mammalia</taxon>
        <taxon>Eutheria</taxon>
        <taxon>Laurasiatheria</taxon>
        <taxon>Carnivora</taxon>
        <taxon>Caniformia</taxon>
        <taxon>Canidae</taxon>
        <taxon>Nyctereutes</taxon>
    </lineage>
</organism>
<gene>
    <name evidence="1" type="ORF">NYPRO_LOCUS19842</name>
</gene>
<dbReference type="EMBL" id="CAJHUB010000763">
    <property type="protein sequence ID" value="CAD7687049.1"/>
    <property type="molecule type" value="Genomic_DNA"/>
</dbReference>
<name>A0A811ZE71_NYCPR</name>
<reference evidence="1" key="1">
    <citation type="submission" date="2020-12" db="EMBL/GenBank/DDBJ databases">
        <authorList>
            <consortium name="Molecular Ecology Group"/>
        </authorList>
    </citation>
    <scope>NUCLEOTIDE SEQUENCE</scope>
    <source>
        <strain evidence="1">TBG_1078</strain>
    </source>
</reference>
<comment type="caution">
    <text evidence="1">The sequence shown here is derived from an EMBL/GenBank/DDBJ whole genome shotgun (WGS) entry which is preliminary data.</text>
</comment>
<keyword evidence="2" id="KW-1185">Reference proteome</keyword>
<dbReference type="Proteomes" id="UP000645828">
    <property type="component" value="Unassembled WGS sequence"/>
</dbReference>